<dbReference type="EMBL" id="BAABRO010000023">
    <property type="protein sequence ID" value="GAA5510419.1"/>
    <property type="molecule type" value="Genomic_DNA"/>
</dbReference>
<dbReference type="RefSeq" id="WP_345688320.1">
    <property type="nucleotide sequence ID" value="NZ_BAABRO010000023.1"/>
</dbReference>
<evidence type="ECO:0000313" key="3">
    <source>
        <dbReference type="EMBL" id="GAA5510419.1"/>
    </source>
</evidence>
<evidence type="ECO:0000313" key="4">
    <source>
        <dbReference type="Proteomes" id="UP001416858"/>
    </source>
</evidence>
<dbReference type="Pfam" id="PF13489">
    <property type="entry name" value="Methyltransf_23"/>
    <property type="match status" value="1"/>
</dbReference>
<feature type="domain" description="Methyltransferase putative zinc binding" evidence="1">
    <location>
        <begin position="6"/>
        <end position="66"/>
    </location>
</feature>
<dbReference type="InterPro" id="IPR013630">
    <property type="entry name" value="Methyltransf_Zn-bd_dom_put"/>
</dbReference>
<sequence>MKNLHCMNCGSYDLQRFIDLGDQPNGNHFPTSEIKDQELVFPFAMMICKSCHQVQLEEFPAPEFMFSNHPYVTGVNMPVVDHFDWMAKRTVERFRLPENSLVIDIGCNDGTLLRKFQDHKMRVLGVDPGRLTGELCRNAGTTVCETFWNEATGRALSQLNVRPRLITATAVFYHVQDIHDFIRGLTAVMDDKTIFLTQCVNLKDVIQKCQFDHFYHEHTMIHSIGPLKRLFEEHGMRIIDVEHVDVHGGSFLCYVGLNSNENVTSPTVEKWIRDEEDAGLYNIDAYHEFKRKVETNRDDLQKLLKGLKADGKSVWALGAPLKGSTLLNYCDIGPNLCQKAVEVNKFKIDKLTPGTHIPIEDEALQTEKPDYYLVLSWNFLPFFVEKYKDYLAAGGKFIVPNPHVRVVGEGGVETSV</sequence>
<dbReference type="InterPro" id="IPR038576">
    <property type="entry name" value="Methyltransf_Zn-bd_dom_put_sf"/>
</dbReference>
<keyword evidence="4" id="KW-1185">Reference proteome</keyword>
<dbReference type="PANTHER" id="PTHR43861">
    <property type="entry name" value="TRANS-ACONITATE 2-METHYLTRANSFERASE-RELATED"/>
    <property type="match status" value="1"/>
</dbReference>
<dbReference type="Gene3D" id="3.40.50.720">
    <property type="entry name" value="NAD(P)-binding Rossmann-like Domain"/>
    <property type="match status" value="1"/>
</dbReference>
<comment type="caution">
    <text evidence="3">The sequence shown here is derived from an EMBL/GenBank/DDBJ whole genome shotgun (WGS) entry which is preliminary data.</text>
</comment>
<organism evidence="3 4">
    <name type="scientific">Novipirellula caenicola</name>
    <dbReference type="NCBI Taxonomy" id="1536901"/>
    <lineage>
        <taxon>Bacteria</taxon>
        <taxon>Pseudomonadati</taxon>
        <taxon>Planctomycetota</taxon>
        <taxon>Planctomycetia</taxon>
        <taxon>Pirellulales</taxon>
        <taxon>Pirellulaceae</taxon>
        <taxon>Novipirellula</taxon>
    </lineage>
</organism>
<dbReference type="Pfam" id="PF08421">
    <property type="entry name" value="Methyltransf_13"/>
    <property type="match status" value="1"/>
</dbReference>
<evidence type="ECO:0000259" key="2">
    <source>
        <dbReference type="Pfam" id="PF08484"/>
    </source>
</evidence>
<accession>A0ABP9VZ63</accession>
<evidence type="ECO:0000259" key="1">
    <source>
        <dbReference type="Pfam" id="PF08421"/>
    </source>
</evidence>
<dbReference type="PANTHER" id="PTHR43861:SF5">
    <property type="entry name" value="BLL5978 PROTEIN"/>
    <property type="match status" value="1"/>
</dbReference>
<name>A0ABP9VZ63_9BACT</name>
<gene>
    <name evidence="3" type="ORF">Rcae01_05927</name>
</gene>
<dbReference type="Gene3D" id="6.20.50.110">
    <property type="entry name" value="Methyltransferase, zinc-binding domain"/>
    <property type="match status" value="1"/>
</dbReference>
<dbReference type="Pfam" id="PF08484">
    <property type="entry name" value="Methyltransf_14"/>
    <property type="match status" value="1"/>
</dbReference>
<dbReference type="Gene3D" id="3.40.50.150">
    <property type="entry name" value="Vaccinia Virus protein VP39"/>
    <property type="match status" value="1"/>
</dbReference>
<dbReference type="Gene3D" id="6.10.250.3100">
    <property type="match status" value="1"/>
</dbReference>
<feature type="domain" description="C-methyltransferase" evidence="2">
    <location>
        <begin position="246"/>
        <end position="402"/>
    </location>
</feature>
<evidence type="ECO:0008006" key="5">
    <source>
        <dbReference type="Google" id="ProtNLM"/>
    </source>
</evidence>
<dbReference type="InterPro" id="IPR013691">
    <property type="entry name" value="MeTrfase_14"/>
</dbReference>
<reference evidence="3 4" key="1">
    <citation type="submission" date="2024-02" db="EMBL/GenBank/DDBJ databases">
        <title>Rhodopirellula caenicola NBRC 110016.</title>
        <authorList>
            <person name="Ichikawa N."/>
            <person name="Katano-Makiyama Y."/>
            <person name="Hidaka K."/>
        </authorList>
    </citation>
    <scope>NUCLEOTIDE SEQUENCE [LARGE SCALE GENOMIC DNA]</scope>
    <source>
        <strain evidence="3 4">NBRC 110016</strain>
    </source>
</reference>
<proteinExistence type="predicted"/>
<dbReference type="Proteomes" id="UP001416858">
    <property type="component" value="Unassembled WGS sequence"/>
</dbReference>
<protein>
    <recommendedName>
        <fullName evidence="5">Bifunctional 3-demethylubiquinone-9 3-methyltransferase/ 2-octaprenyl-6-hydroxy phenol methylase</fullName>
    </recommendedName>
</protein>
<dbReference type="SUPFAM" id="SSF53335">
    <property type="entry name" value="S-adenosyl-L-methionine-dependent methyltransferases"/>
    <property type="match status" value="1"/>
</dbReference>
<dbReference type="InterPro" id="IPR029063">
    <property type="entry name" value="SAM-dependent_MTases_sf"/>
</dbReference>